<evidence type="ECO:0000313" key="7">
    <source>
        <dbReference type="EMBL" id="KAK6158455.1"/>
    </source>
</evidence>
<dbReference type="PANTHER" id="PTHR30509:SF9">
    <property type="entry name" value="MULTIDRUG RESISTANCE PROTEIN MDTO"/>
    <property type="match status" value="1"/>
</dbReference>
<accession>A0ABR0XGX8</accession>
<comment type="caution">
    <text evidence="7">The sequence shown here is derived from an EMBL/GenBank/DDBJ whole genome shotgun (WGS) entry which is preliminary data.</text>
</comment>
<keyword evidence="3" id="KW-0812">Transmembrane</keyword>
<organism evidence="7 8">
    <name type="scientific">Rehmannia glutinosa</name>
    <name type="common">Chinese foxglove</name>
    <dbReference type="NCBI Taxonomy" id="99300"/>
    <lineage>
        <taxon>Eukaryota</taxon>
        <taxon>Viridiplantae</taxon>
        <taxon>Streptophyta</taxon>
        <taxon>Embryophyta</taxon>
        <taxon>Tracheophyta</taxon>
        <taxon>Spermatophyta</taxon>
        <taxon>Magnoliopsida</taxon>
        <taxon>eudicotyledons</taxon>
        <taxon>Gunneridae</taxon>
        <taxon>Pentapetalae</taxon>
        <taxon>asterids</taxon>
        <taxon>lamiids</taxon>
        <taxon>Lamiales</taxon>
        <taxon>Orobanchaceae</taxon>
        <taxon>Rehmannieae</taxon>
        <taxon>Rehmannia</taxon>
    </lineage>
</organism>
<dbReference type="Pfam" id="PF13515">
    <property type="entry name" value="FUSC_2"/>
    <property type="match status" value="1"/>
</dbReference>
<keyword evidence="4" id="KW-1133">Transmembrane helix</keyword>
<evidence type="ECO:0000256" key="4">
    <source>
        <dbReference type="ARBA" id="ARBA00022989"/>
    </source>
</evidence>
<keyword evidence="2" id="KW-1003">Cell membrane</keyword>
<feature type="domain" description="Integral membrane bound transporter" evidence="6">
    <location>
        <begin position="544"/>
        <end position="671"/>
    </location>
</feature>
<name>A0ABR0XGX8_REHGL</name>
<proteinExistence type="predicted"/>
<evidence type="ECO:0000259" key="6">
    <source>
        <dbReference type="Pfam" id="PF13515"/>
    </source>
</evidence>
<dbReference type="InterPro" id="IPR049453">
    <property type="entry name" value="Memb_transporter_dom"/>
</dbReference>
<sequence>MDSLIKSTNPTFANVVQGNNFSRDSYVVTHLQVGSSSAMPPNLEMSYPAIITSHIGLELGLNKTPDLSRVGPPKYGGPRTSYDKHVLLISDPFNSKISIFQATEKEYSMAGNSSLTIIYRATFKDKEYFKSQVPHRLLKNIGLNHVAAVPGLRLPHRLCMRHSGRRHLVRPESLKPASGFSGVFLRDGYSNSDRCYIRRHFAGLLAGAVSHRARRLPGYTRSLADWAGSAHRQHHGGGGGGKRVRGGAAGETHLISKRIALGQIVIVYVIAFDNGGKTEPVMHPVHVAASTAVGAAACVLALLLPLPSLACFEVRENCRLYIENASERLKLFVKAFCAEDKISPKALISQAKSLNNSGIKLLQSIKSKQESMEWEMIPVKFIKSSYNQNPAQTLQTLETILRGMQNALQNISQFPVGLLNFELKNDFINLEEQILNQVKSMALDNTILPQSDTEMDKKFHQTLQITNTIPLISLNNLPSLFFIFCLKLLQTKPQTKQTPNHDSQKKKESFLSNLWSNYRSSVNITINKKRLMPALKCALSLGFAVLFGLIYSKENGIWSGLPVAISLAAAREATFKVANVKAQGTVLGTVYGVIGCFVFEKYVKIRFISLLPWFIFSSFLRQSKMYGQAGGVSAIIGAVLILGRKNFGTPSDFAIARIVETFIGLSCSIMVDILLQPTRASVMAKIQVSKSLQALHESIGSINLIGSSGKLIGLEESVRKLRFELNELGKYIEEAEVEPNFWFIPFNSAGYSKLRVSLSKMVDFLHFGGHALRFLENESEKMDKLENDLKVLRDAVCSGIKCFEEVSLVKSVAMLEMEYEKRKNDVDLEMGKSGKLSVIQWSGFDDDDDEMRKSVNFFVEHLDEVVGKIGVEKDEMKNEVILSMSSLVYCMDGLLKESKEMEKAIKDIVQWENPSVQKKAYNMVKPDDYAATRSGVSASTDNKAVCTLSTQLSRRSRKRLDLRNP</sequence>
<keyword evidence="8" id="KW-1185">Reference proteome</keyword>
<dbReference type="PANTHER" id="PTHR30509">
    <property type="entry name" value="P-HYDROXYBENZOIC ACID EFFLUX PUMP SUBUNIT-RELATED"/>
    <property type="match status" value="1"/>
</dbReference>
<keyword evidence="5" id="KW-0472">Membrane</keyword>
<evidence type="ECO:0000256" key="2">
    <source>
        <dbReference type="ARBA" id="ARBA00022475"/>
    </source>
</evidence>
<evidence type="ECO:0000256" key="5">
    <source>
        <dbReference type="ARBA" id="ARBA00023136"/>
    </source>
</evidence>
<dbReference type="Proteomes" id="UP001318860">
    <property type="component" value="Unassembled WGS sequence"/>
</dbReference>
<evidence type="ECO:0000313" key="8">
    <source>
        <dbReference type="Proteomes" id="UP001318860"/>
    </source>
</evidence>
<protein>
    <recommendedName>
        <fullName evidence="6">Integral membrane bound transporter domain-containing protein</fullName>
    </recommendedName>
</protein>
<comment type="subcellular location">
    <subcellularLocation>
        <location evidence="1">Cell membrane</location>
        <topology evidence="1">Multi-pass membrane protein</topology>
    </subcellularLocation>
</comment>
<gene>
    <name evidence="7" type="ORF">DH2020_005769</name>
</gene>
<evidence type="ECO:0000256" key="3">
    <source>
        <dbReference type="ARBA" id="ARBA00022692"/>
    </source>
</evidence>
<dbReference type="EMBL" id="JABTTQ020000004">
    <property type="protein sequence ID" value="KAK6158455.1"/>
    <property type="molecule type" value="Genomic_DNA"/>
</dbReference>
<reference evidence="7 8" key="1">
    <citation type="journal article" date="2021" name="Comput. Struct. Biotechnol. J.">
        <title>De novo genome assembly of the potent medicinal plant Rehmannia glutinosa using nanopore technology.</title>
        <authorList>
            <person name="Ma L."/>
            <person name="Dong C."/>
            <person name="Song C."/>
            <person name="Wang X."/>
            <person name="Zheng X."/>
            <person name="Niu Y."/>
            <person name="Chen S."/>
            <person name="Feng W."/>
        </authorList>
    </citation>
    <scope>NUCLEOTIDE SEQUENCE [LARGE SCALE GENOMIC DNA]</scope>
    <source>
        <strain evidence="7">DH-2019</strain>
    </source>
</reference>
<evidence type="ECO:0000256" key="1">
    <source>
        <dbReference type="ARBA" id="ARBA00004651"/>
    </source>
</evidence>